<keyword evidence="2" id="KW-0472">Membrane</keyword>
<reference evidence="3 4" key="1">
    <citation type="submission" date="2020-02" db="EMBL/GenBank/DDBJ databases">
        <authorList>
            <person name="Dziuba M."/>
            <person name="Kuznetsov B."/>
            <person name="Mardanov A."/>
            <person name="Ravin N."/>
            <person name="Grouzdev D."/>
        </authorList>
    </citation>
    <scope>NUCLEOTIDE SEQUENCE [LARGE SCALE GENOMIC DNA]</scope>
    <source>
        <strain evidence="3 4">SpK</strain>
    </source>
</reference>
<dbReference type="EMBL" id="JAAIYP010000042">
    <property type="protein sequence ID" value="NFV81630.1"/>
    <property type="molecule type" value="Genomic_DNA"/>
</dbReference>
<keyword evidence="2" id="KW-0812">Transmembrane</keyword>
<dbReference type="Proteomes" id="UP000480684">
    <property type="component" value="Unassembled WGS sequence"/>
</dbReference>
<dbReference type="AlphaFoldDB" id="A0A7C9UYA2"/>
<feature type="region of interest" description="Disordered" evidence="1">
    <location>
        <begin position="135"/>
        <end position="175"/>
    </location>
</feature>
<proteinExistence type="predicted"/>
<evidence type="ECO:0000256" key="2">
    <source>
        <dbReference type="SAM" id="Phobius"/>
    </source>
</evidence>
<name>A0A7C9UYA2_9PROT</name>
<evidence type="ECO:0000313" key="4">
    <source>
        <dbReference type="Proteomes" id="UP000480684"/>
    </source>
</evidence>
<accession>A0A7C9UYA2</accession>
<keyword evidence="2" id="KW-1133">Transmembrane helix</keyword>
<sequence length="175" mass="19697">MKMGVTVGGVLWMLLVGMAMWMTLPEGAVETHGSDQMKDRMSLCSGTFRDRYDCKEQIIIESGREAFYTLSLRFLLVIVPPLAATLWLSSYLSRHPVPLIEEPEHHAASSDDWKARAQMHTQMQSPVEAAQDLHMAPDDLPSHPVHSHPRLDDIAPVDDWKSRAQANTRGLKPQK</sequence>
<protein>
    <submittedName>
        <fullName evidence="3">Uncharacterized protein</fullName>
    </submittedName>
</protein>
<gene>
    <name evidence="3" type="ORF">G4223_16085</name>
</gene>
<comment type="caution">
    <text evidence="3">The sequence shown here is derived from an EMBL/GenBank/DDBJ whole genome shotgun (WGS) entry which is preliminary data.</text>
</comment>
<feature type="transmembrane region" description="Helical" evidence="2">
    <location>
        <begin position="66"/>
        <end position="88"/>
    </location>
</feature>
<evidence type="ECO:0000313" key="3">
    <source>
        <dbReference type="EMBL" id="NFV81630.1"/>
    </source>
</evidence>
<feature type="compositionally biased region" description="Basic and acidic residues" evidence="1">
    <location>
        <begin position="149"/>
        <end position="162"/>
    </location>
</feature>
<feature type="region of interest" description="Disordered" evidence="1">
    <location>
        <begin position="108"/>
        <end position="127"/>
    </location>
</feature>
<dbReference type="RefSeq" id="WP_163681867.1">
    <property type="nucleotide sequence ID" value="NZ_JAAIYP010000042.1"/>
</dbReference>
<organism evidence="3 4">
    <name type="scientific">Magnetospirillum aberrantis SpK</name>
    <dbReference type="NCBI Taxonomy" id="908842"/>
    <lineage>
        <taxon>Bacteria</taxon>
        <taxon>Pseudomonadati</taxon>
        <taxon>Pseudomonadota</taxon>
        <taxon>Alphaproteobacteria</taxon>
        <taxon>Rhodospirillales</taxon>
        <taxon>Rhodospirillaceae</taxon>
        <taxon>Magnetospirillum</taxon>
    </lineage>
</organism>
<keyword evidence="4" id="KW-1185">Reference proteome</keyword>
<evidence type="ECO:0000256" key="1">
    <source>
        <dbReference type="SAM" id="MobiDB-lite"/>
    </source>
</evidence>